<proteinExistence type="predicted"/>
<protein>
    <submittedName>
        <fullName evidence="1">Uncharacterized protein</fullName>
    </submittedName>
</protein>
<name>A0A2A5B2H0_9GAMM</name>
<organism evidence="1 2">
    <name type="scientific">SAR86 cluster bacterium</name>
    <dbReference type="NCBI Taxonomy" id="2030880"/>
    <lineage>
        <taxon>Bacteria</taxon>
        <taxon>Pseudomonadati</taxon>
        <taxon>Pseudomonadota</taxon>
        <taxon>Gammaproteobacteria</taxon>
        <taxon>SAR86 cluster</taxon>
    </lineage>
</organism>
<reference evidence="2" key="1">
    <citation type="submission" date="2017-08" db="EMBL/GenBank/DDBJ databases">
        <title>A dynamic microbial community with high functional redundancy inhabits the cold, oxic subseafloor aquifer.</title>
        <authorList>
            <person name="Tully B.J."/>
            <person name="Wheat C.G."/>
            <person name="Glazer B.T."/>
            <person name="Huber J.A."/>
        </authorList>
    </citation>
    <scope>NUCLEOTIDE SEQUENCE [LARGE SCALE GENOMIC DNA]</scope>
</reference>
<dbReference type="Proteomes" id="UP000218327">
    <property type="component" value="Unassembled WGS sequence"/>
</dbReference>
<evidence type="ECO:0000313" key="2">
    <source>
        <dbReference type="Proteomes" id="UP000218327"/>
    </source>
</evidence>
<evidence type="ECO:0000313" key="1">
    <source>
        <dbReference type="EMBL" id="PCJ25560.1"/>
    </source>
</evidence>
<comment type="caution">
    <text evidence="1">The sequence shown here is derived from an EMBL/GenBank/DDBJ whole genome shotgun (WGS) entry which is preliminary data.</text>
</comment>
<dbReference type="AlphaFoldDB" id="A0A2A5B2H0"/>
<dbReference type="EMBL" id="NVVJ01000016">
    <property type="protein sequence ID" value="PCJ25560.1"/>
    <property type="molecule type" value="Genomic_DNA"/>
</dbReference>
<sequence>MILIPVAVLTTLRYENRNNDGPSILFPGGELTSGSLHTGPEPDWKFTDQISTVDLQLYDPLSSRLIWIEENEGKIYVTSDYMGTWLGRLWKHWAVEAYEGDGLALVRIEGVLYERKLVRVLDGSVLDGIIAKKIEKYRSRITREAIESGETWVFELAPRSGV</sequence>
<accession>A0A2A5B2H0</accession>
<gene>
    <name evidence="1" type="ORF">COA96_06985</name>
</gene>